<dbReference type="InterPro" id="IPR037282">
    <property type="entry name" value="CapZ_alpha/beta"/>
</dbReference>
<evidence type="ECO:0000313" key="7">
    <source>
        <dbReference type="EMBL" id="RKF54871.1"/>
    </source>
</evidence>
<keyword evidence="3 6" id="KW-0117">Actin capping</keyword>
<dbReference type="Proteomes" id="UP000285405">
    <property type="component" value="Unassembled WGS sequence"/>
</dbReference>
<dbReference type="AlphaFoldDB" id="A0A420HBR6"/>
<dbReference type="PROSITE" id="PS00749">
    <property type="entry name" value="F_ACTIN_CAPPING_A_2"/>
    <property type="match status" value="1"/>
</dbReference>
<reference evidence="7 8" key="1">
    <citation type="journal article" date="2018" name="BMC Genomics">
        <title>Comparative genome analyses reveal sequence features reflecting distinct modes of host-adaptation between dicot and monocot powdery mildew.</title>
        <authorList>
            <person name="Wu Y."/>
            <person name="Ma X."/>
            <person name="Pan Z."/>
            <person name="Kale S.D."/>
            <person name="Song Y."/>
            <person name="King H."/>
            <person name="Zhang Q."/>
            <person name="Presley C."/>
            <person name="Deng X."/>
            <person name="Wei C.I."/>
            <person name="Xiao S."/>
        </authorList>
    </citation>
    <scope>NUCLEOTIDE SEQUENCE [LARGE SCALE GENOMIC DNA]</scope>
    <source>
        <strain evidence="7">UCSC1</strain>
    </source>
</reference>
<sequence>MSSKLEAVCAYVEGAPPGELAEVITDIEALTENDTNILSQLGPTYKKYNENQFATVKLPGSSQHVIISSYNTLGDNRYYDVESSSSFTFDHTTQIASNVQSYPIESIHLELLKSISKIIKPYIQEHYPNASFGVYPVKNDSEIAILIVANKYSPQNFWNGRWRSLYTYSPSSSTLEGFIKVDVHYYENGNVRLLTTKPITISLSSNTASAIVQEISGIEQKYQEELNKGFHNLSEGAFKGLRRQLPVTRQKVEWDKIAGYRLGQDIGGGTNNR</sequence>
<dbReference type="PANTHER" id="PTHR10653:SF0">
    <property type="entry name" value="F-ACTIN-CAPPING PROTEIN SUBUNIT ALPHA"/>
    <property type="match status" value="1"/>
</dbReference>
<dbReference type="OrthoDB" id="340550at2759"/>
<comment type="function">
    <text evidence="5 6">F-actin-capping proteins bind in a Ca(2+)-independent manner to the fast growing ends of actin filaments (barbed end) thereby blocking the exchange of subunits at these ends. Unlike other capping proteins (such as gelsolin and severin), these proteins do not sever actin filaments.</text>
</comment>
<dbReference type="Pfam" id="PF01267">
    <property type="entry name" value="F-actin_cap_A"/>
    <property type="match status" value="1"/>
</dbReference>
<protein>
    <recommendedName>
        <fullName evidence="2 6">F-actin-capping protein subunit alpha</fullName>
    </recommendedName>
</protein>
<keyword evidence="4 6" id="KW-0009">Actin-binding</keyword>
<organism evidence="7 8">
    <name type="scientific">Golovinomyces cichoracearum</name>
    <dbReference type="NCBI Taxonomy" id="62708"/>
    <lineage>
        <taxon>Eukaryota</taxon>
        <taxon>Fungi</taxon>
        <taxon>Dikarya</taxon>
        <taxon>Ascomycota</taxon>
        <taxon>Pezizomycotina</taxon>
        <taxon>Leotiomycetes</taxon>
        <taxon>Erysiphales</taxon>
        <taxon>Erysiphaceae</taxon>
        <taxon>Golovinomyces</taxon>
    </lineage>
</organism>
<dbReference type="SUPFAM" id="SSF90096">
    <property type="entry name" value="Subunits of heterodimeric actin filament capping protein Capz"/>
    <property type="match status" value="1"/>
</dbReference>
<dbReference type="GO" id="GO:0051016">
    <property type="term" value="P:barbed-end actin filament capping"/>
    <property type="evidence" value="ECO:0007669"/>
    <property type="project" value="UniProtKB-UniRule"/>
</dbReference>
<dbReference type="EMBL" id="MCBR01020846">
    <property type="protein sequence ID" value="RKF54871.1"/>
    <property type="molecule type" value="Genomic_DNA"/>
</dbReference>
<evidence type="ECO:0000256" key="5">
    <source>
        <dbReference type="ARBA" id="ARBA00025389"/>
    </source>
</evidence>
<dbReference type="GO" id="GO:0008290">
    <property type="term" value="C:F-actin capping protein complex"/>
    <property type="evidence" value="ECO:0007669"/>
    <property type="project" value="UniProtKB-UniRule"/>
</dbReference>
<name>A0A420HBR6_9PEZI</name>
<dbReference type="PANTHER" id="PTHR10653">
    <property type="entry name" value="F-ACTIN-CAPPING PROTEIN SUBUNIT ALPHA"/>
    <property type="match status" value="1"/>
</dbReference>
<dbReference type="PRINTS" id="PR00191">
    <property type="entry name" value="FACTINCAPA"/>
</dbReference>
<evidence type="ECO:0000256" key="2">
    <source>
        <dbReference type="ARBA" id="ARBA00014038"/>
    </source>
</evidence>
<dbReference type="Gene3D" id="3.90.1150.210">
    <property type="entry name" value="F-actin capping protein, beta subunit"/>
    <property type="match status" value="1"/>
</dbReference>
<evidence type="ECO:0000256" key="3">
    <source>
        <dbReference type="ARBA" id="ARBA00022467"/>
    </source>
</evidence>
<dbReference type="GO" id="GO:0030036">
    <property type="term" value="P:actin cytoskeleton organization"/>
    <property type="evidence" value="ECO:0007669"/>
    <property type="project" value="TreeGrafter"/>
</dbReference>
<evidence type="ECO:0000313" key="8">
    <source>
        <dbReference type="Proteomes" id="UP000285405"/>
    </source>
</evidence>
<evidence type="ECO:0000256" key="1">
    <source>
        <dbReference type="ARBA" id="ARBA00010479"/>
    </source>
</evidence>
<dbReference type="GO" id="GO:0051015">
    <property type="term" value="F:actin filament binding"/>
    <property type="evidence" value="ECO:0007669"/>
    <property type="project" value="TreeGrafter"/>
</dbReference>
<comment type="caution">
    <text evidence="7">The sequence shown here is derived from an EMBL/GenBank/DDBJ whole genome shotgun (WGS) entry which is preliminary data.</text>
</comment>
<dbReference type="Gene3D" id="3.30.1140.60">
    <property type="entry name" value="F-actin capping protein, alpha subunit"/>
    <property type="match status" value="1"/>
</dbReference>
<dbReference type="InterPro" id="IPR042489">
    <property type="entry name" value="CapZ_alpha_1"/>
</dbReference>
<evidence type="ECO:0000256" key="6">
    <source>
        <dbReference type="RuleBase" id="RU365077"/>
    </source>
</evidence>
<evidence type="ECO:0000256" key="4">
    <source>
        <dbReference type="ARBA" id="ARBA00023203"/>
    </source>
</evidence>
<dbReference type="InterPro" id="IPR017865">
    <property type="entry name" value="F-actin_cap_asu_CS"/>
</dbReference>
<dbReference type="InterPro" id="IPR042276">
    <property type="entry name" value="CapZ_alpha/beta_2"/>
</dbReference>
<dbReference type="GO" id="GO:0030479">
    <property type="term" value="C:actin cortical patch"/>
    <property type="evidence" value="ECO:0007669"/>
    <property type="project" value="TreeGrafter"/>
</dbReference>
<dbReference type="FunFam" id="3.90.1150.210:FF:000003">
    <property type="entry name" value="F-actin-capping protein subunit alpha"/>
    <property type="match status" value="1"/>
</dbReference>
<comment type="subunit">
    <text evidence="6">Heterodimer of an alpha and a beta subunit.</text>
</comment>
<dbReference type="InterPro" id="IPR002189">
    <property type="entry name" value="CapZ_alpha"/>
</dbReference>
<comment type="similarity">
    <text evidence="1 6">Belongs to the F-actin-capping protein alpha subunit family.</text>
</comment>
<gene>
    <name evidence="7" type="ORF">GcC1_208013</name>
</gene>
<proteinExistence type="inferred from homology"/>
<accession>A0A420HBR6</accession>